<sequence length="102" mass="10721">MAKSSPSDRLLSDLHQVVTDAESLLRATADQTSAGASELRARVQSTLDRAKTSLGDFQSAAVERAKASAKATDDYVHDNPWQSIGVAAGVGLLLGLLISRGR</sequence>
<keyword evidence="4" id="KW-0997">Cell inner membrane</keyword>
<dbReference type="OrthoDB" id="9181874at2"/>
<dbReference type="AlphaFoldDB" id="A0A246J2T0"/>
<evidence type="ECO:0000313" key="11">
    <source>
        <dbReference type="EMBL" id="OWQ86889.1"/>
    </source>
</evidence>
<organism evidence="11 12">
    <name type="scientific">Roseateles aquatilis</name>
    <dbReference type="NCBI Taxonomy" id="431061"/>
    <lineage>
        <taxon>Bacteria</taxon>
        <taxon>Pseudomonadati</taxon>
        <taxon>Pseudomonadota</taxon>
        <taxon>Betaproteobacteria</taxon>
        <taxon>Burkholderiales</taxon>
        <taxon>Sphaerotilaceae</taxon>
        <taxon>Roseateles</taxon>
    </lineage>
</organism>
<evidence type="ECO:0000313" key="12">
    <source>
        <dbReference type="Proteomes" id="UP000197468"/>
    </source>
</evidence>
<accession>A0A246J2T0</accession>
<dbReference type="PANTHER" id="PTHR35893">
    <property type="entry name" value="INNER MEMBRANE PROTEIN-RELATED"/>
    <property type="match status" value="1"/>
</dbReference>
<evidence type="ECO:0000256" key="4">
    <source>
        <dbReference type="ARBA" id="ARBA00022519"/>
    </source>
</evidence>
<gene>
    <name evidence="11" type="ORF">CDN99_19460</name>
</gene>
<dbReference type="Pfam" id="PF19029">
    <property type="entry name" value="DUF883_C"/>
    <property type="match status" value="1"/>
</dbReference>
<dbReference type="InterPro" id="IPR043605">
    <property type="entry name" value="DUF883_C"/>
</dbReference>
<comment type="caution">
    <text evidence="11">The sequence shown here is derived from an EMBL/GenBank/DDBJ whole genome shotgun (WGS) entry which is preliminary data.</text>
</comment>
<evidence type="ECO:0000256" key="8">
    <source>
        <dbReference type="SAM" id="Phobius"/>
    </source>
</evidence>
<keyword evidence="3" id="KW-1003">Cell membrane</keyword>
<evidence type="ECO:0000256" key="6">
    <source>
        <dbReference type="ARBA" id="ARBA00022989"/>
    </source>
</evidence>
<dbReference type="GO" id="GO:0043022">
    <property type="term" value="F:ribosome binding"/>
    <property type="evidence" value="ECO:0007669"/>
    <property type="project" value="InterPro"/>
</dbReference>
<dbReference type="InterPro" id="IPR043604">
    <property type="entry name" value="DUF883_N"/>
</dbReference>
<evidence type="ECO:0000259" key="9">
    <source>
        <dbReference type="Pfam" id="PF05957"/>
    </source>
</evidence>
<dbReference type="EMBL" id="NIOF01000010">
    <property type="protein sequence ID" value="OWQ86889.1"/>
    <property type="molecule type" value="Genomic_DNA"/>
</dbReference>
<name>A0A246J2T0_9BURK</name>
<dbReference type="RefSeq" id="WP_088386557.1">
    <property type="nucleotide sequence ID" value="NZ_NIOF01000010.1"/>
</dbReference>
<protein>
    <recommendedName>
        <fullName evidence="13">DUF883 domain-containing protein</fullName>
    </recommendedName>
</protein>
<evidence type="ECO:0000259" key="10">
    <source>
        <dbReference type="Pfam" id="PF19029"/>
    </source>
</evidence>
<dbReference type="Proteomes" id="UP000197468">
    <property type="component" value="Unassembled WGS sequence"/>
</dbReference>
<evidence type="ECO:0008006" key="13">
    <source>
        <dbReference type="Google" id="ProtNLM"/>
    </source>
</evidence>
<evidence type="ECO:0000256" key="3">
    <source>
        <dbReference type="ARBA" id="ARBA00022475"/>
    </source>
</evidence>
<reference evidence="11 12" key="1">
    <citation type="journal article" date="2008" name="Int. J. Syst. Evol. Microbiol.">
        <title>Description of Roseateles aquatilis sp. nov. and Roseateles terrae sp. nov., in the class Betaproteobacteria, and emended description of the genus Roseateles.</title>
        <authorList>
            <person name="Gomila M."/>
            <person name="Bowien B."/>
            <person name="Falsen E."/>
            <person name="Moore E.R."/>
            <person name="Lalucat J."/>
        </authorList>
    </citation>
    <scope>NUCLEOTIDE SEQUENCE [LARGE SCALE GENOMIC DNA]</scope>
    <source>
        <strain evidence="11 12">CCUG 48205</strain>
    </source>
</reference>
<evidence type="ECO:0000256" key="2">
    <source>
        <dbReference type="ARBA" id="ARBA00010423"/>
    </source>
</evidence>
<keyword evidence="6 8" id="KW-1133">Transmembrane helix</keyword>
<dbReference type="GO" id="GO:0005886">
    <property type="term" value="C:plasma membrane"/>
    <property type="evidence" value="ECO:0007669"/>
    <property type="project" value="UniProtKB-SubCell"/>
</dbReference>
<evidence type="ECO:0000256" key="1">
    <source>
        <dbReference type="ARBA" id="ARBA00004377"/>
    </source>
</evidence>
<dbReference type="PANTHER" id="PTHR35893:SF3">
    <property type="entry name" value="INNER MEMBRANE PROTEIN"/>
    <property type="match status" value="1"/>
</dbReference>
<feature type="domain" description="DUF883" evidence="10">
    <location>
        <begin position="72"/>
        <end position="100"/>
    </location>
</feature>
<keyword evidence="5 8" id="KW-0812">Transmembrane</keyword>
<dbReference type="InterPro" id="IPR010279">
    <property type="entry name" value="YqjD/ElaB"/>
</dbReference>
<feature type="transmembrane region" description="Helical" evidence="8">
    <location>
        <begin position="81"/>
        <end position="99"/>
    </location>
</feature>
<proteinExistence type="inferred from homology"/>
<comment type="subcellular location">
    <subcellularLocation>
        <location evidence="1">Cell inner membrane</location>
        <topology evidence="1">Single-pass membrane protein</topology>
    </subcellularLocation>
</comment>
<evidence type="ECO:0000256" key="5">
    <source>
        <dbReference type="ARBA" id="ARBA00022692"/>
    </source>
</evidence>
<evidence type="ECO:0000256" key="7">
    <source>
        <dbReference type="ARBA" id="ARBA00023136"/>
    </source>
</evidence>
<keyword evidence="12" id="KW-1185">Reference proteome</keyword>
<comment type="similarity">
    <text evidence="2">Belongs to the ElaB/YgaM/YqjD family.</text>
</comment>
<feature type="domain" description="DUF883" evidence="9">
    <location>
        <begin position="8"/>
        <end position="59"/>
    </location>
</feature>
<dbReference type="Pfam" id="PF05957">
    <property type="entry name" value="DUF883"/>
    <property type="match status" value="1"/>
</dbReference>
<keyword evidence="7 8" id="KW-0472">Membrane</keyword>